<keyword evidence="2" id="KW-1185">Reference proteome</keyword>
<protein>
    <submittedName>
        <fullName evidence="1">Uncharacterized protein</fullName>
    </submittedName>
</protein>
<dbReference type="EMBL" id="JACHKY010000002">
    <property type="protein sequence ID" value="MBB4797971.1"/>
    <property type="molecule type" value="Genomic_DNA"/>
</dbReference>
<organism evidence="1 2">
    <name type="scientific">Brevundimonas bullata</name>
    <dbReference type="NCBI Taxonomy" id="13160"/>
    <lineage>
        <taxon>Bacteria</taxon>
        <taxon>Pseudomonadati</taxon>
        <taxon>Pseudomonadota</taxon>
        <taxon>Alphaproteobacteria</taxon>
        <taxon>Caulobacterales</taxon>
        <taxon>Caulobacteraceae</taxon>
        <taxon>Brevundimonas</taxon>
    </lineage>
</organism>
<gene>
    <name evidence="1" type="ORF">HNP32_001695</name>
</gene>
<name>A0A7W7N425_9CAUL</name>
<dbReference type="RefSeq" id="WP_184268948.1">
    <property type="nucleotide sequence ID" value="NZ_JACHKY010000002.1"/>
</dbReference>
<comment type="caution">
    <text evidence="1">The sequence shown here is derived from an EMBL/GenBank/DDBJ whole genome shotgun (WGS) entry which is preliminary data.</text>
</comment>
<reference evidence="1 2" key="1">
    <citation type="submission" date="2020-08" db="EMBL/GenBank/DDBJ databases">
        <title>Functional genomics of gut bacteria from endangered species of beetles.</title>
        <authorList>
            <person name="Carlos-Shanley C."/>
        </authorList>
    </citation>
    <scope>NUCLEOTIDE SEQUENCE [LARGE SCALE GENOMIC DNA]</scope>
    <source>
        <strain evidence="1 2">S00123</strain>
    </source>
</reference>
<evidence type="ECO:0000313" key="1">
    <source>
        <dbReference type="EMBL" id="MBB4797971.1"/>
    </source>
</evidence>
<dbReference type="AlphaFoldDB" id="A0A7W7N425"/>
<sequence>MTFYVNSKGQDVEISSMAYPHLCSAHAKLVREQRDGLRQKEIDAMAAEIAARDVQRAEAEEAGEGFRA</sequence>
<dbReference type="Proteomes" id="UP000539957">
    <property type="component" value="Unassembled WGS sequence"/>
</dbReference>
<accession>A0A7W7N425</accession>
<evidence type="ECO:0000313" key="2">
    <source>
        <dbReference type="Proteomes" id="UP000539957"/>
    </source>
</evidence>
<proteinExistence type="predicted"/>